<evidence type="ECO:0000313" key="1">
    <source>
        <dbReference type="EMBL" id="PXF29001.1"/>
    </source>
</evidence>
<organism evidence="1 2">
    <name type="scientific">Pokkaliibacter plantistimulans</name>
    <dbReference type="NCBI Taxonomy" id="1635171"/>
    <lineage>
        <taxon>Bacteria</taxon>
        <taxon>Pseudomonadati</taxon>
        <taxon>Pseudomonadota</taxon>
        <taxon>Gammaproteobacteria</taxon>
        <taxon>Oceanospirillales</taxon>
        <taxon>Balneatrichaceae</taxon>
        <taxon>Pokkaliibacter</taxon>
    </lineage>
</organism>
<name>A0ABX5LUP3_9GAMM</name>
<protein>
    <submittedName>
        <fullName evidence="1">Uncharacterized protein</fullName>
    </submittedName>
</protein>
<accession>A0ABX5LUP3</accession>
<dbReference type="Proteomes" id="UP000248090">
    <property type="component" value="Unassembled WGS sequence"/>
</dbReference>
<comment type="caution">
    <text evidence="1">The sequence shown here is derived from an EMBL/GenBank/DDBJ whole genome shotgun (WGS) entry which is preliminary data.</text>
</comment>
<reference evidence="1 2" key="1">
    <citation type="submission" date="2015-03" db="EMBL/GenBank/DDBJ databases">
        <authorList>
            <person name="Krishnan R."/>
            <person name="Midha S."/>
            <person name="Patil P.B."/>
            <person name="Rameshkumar N."/>
        </authorList>
    </citation>
    <scope>NUCLEOTIDE SEQUENCE [LARGE SCALE GENOMIC DNA]</scope>
    <source>
        <strain evidence="1 2">L1E11</strain>
    </source>
</reference>
<evidence type="ECO:0000313" key="2">
    <source>
        <dbReference type="Proteomes" id="UP000248090"/>
    </source>
</evidence>
<keyword evidence="2" id="KW-1185">Reference proteome</keyword>
<sequence length="94" mass="10065">MHQHGAALAQDGRRALTAAAFGTVTHLLPVFCPFLAPAKGAQAAGADFFRQVEFLMGHPSVLRLLTGGLSRLLKNVIEAAETRKKQAKKRSLVS</sequence>
<dbReference type="EMBL" id="LAPT01000131">
    <property type="protein sequence ID" value="PXF29001.1"/>
    <property type="molecule type" value="Genomic_DNA"/>
</dbReference>
<proteinExistence type="predicted"/>
<gene>
    <name evidence="1" type="ORF">WH50_23130</name>
</gene>